<keyword evidence="7" id="KW-0378">Hydrolase</keyword>
<evidence type="ECO:0000313" key="12">
    <source>
        <dbReference type="WBParaSite" id="TCLT_0000941301-mRNA-1"/>
    </source>
</evidence>
<comment type="cofactor">
    <cofactor evidence="1">
        <name>Mg(2+)</name>
        <dbReference type="ChEBI" id="CHEBI:18420"/>
    </cofactor>
</comment>
<dbReference type="GO" id="GO:0036424">
    <property type="term" value="F:L-phosphoserine phosphatase activity"/>
    <property type="evidence" value="ECO:0007669"/>
    <property type="project" value="TreeGrafter"/>
</dbReference>
<keyword evidence="9" id="KW-0718">Serine biosynthesis</keyword>
<protein>
    <recommendedName>
        <fullName evidence="4">Phosphoserine phosphatase</fullName>
        <ecNumber evidence="3">3.1.3.3</ecNumber>
    </recommendedName>
</protein>
<proteinExistence type="predicted"/>
<evidence type="ECO:0000256" key="5">
    <source>
        <dbReference type="ARBA" id="ARBA00022605"/>
    </source>
</evidence>
<keyword evidence="6" id="KW-0479">Metal-binding</keyword>
<sequence length="108" mass="12782">MESEEETEARRLWKKADAVCFDVDSTICMDESIDEFARYLLHYEEVREYTEQAVSGMLSFKKSLNIRLDILKPTRQQLQDFMENKTPKLTPGSKEIIADIHRRHIPYI</sequence>
<dbReference type="Gene3D" id="1.10.150.210">
    <property type="entry name" value="Phosphoserine phosphatase, domain 2"/>
    <property type="match status" value="1"/>
</dbReference>
<evidence type="ECO:0000256" key="1">
    <source>
        <dbReference type="ARBA" id="ARBA00001946"/>
    </source>
</evidence>
<dbReference type="OrthoDB" id="27226at2759"/>
<dbReference type="InterPro" id="IPR023214">
    <property type="entry name" value="HAD_sf"/>
</dbReference>
<dbReference type="GO" id="GO:0000287">
    <property type="term" value="F:magnesium ion binding"/>
    <property type="evidence" value="ECO:0007669"/>
    <property type="project" value="TreeGrafter"/>
</dbReference>
<accession>A0A0N5D8I0</accession>
<evidence type="ECO:0000256" key="3">
    <source>
        <dbReference type="ARBA" id="ARBA00012640"/>
    </source>
</evidence>
<evidence type="ECO:0000256" key="6">
    <source>
        <dbReference type="ARBA" id="ARBA00022723"/>
    </source>
</evidence>
<dbReference type="AlphaFoldDB" id="A0A0N5D8I0"/>
<name>A0A0N5D8I0_THECL</name>
<dbReference type="EC" id="3.1.3.3" evidence="3"/>
<dbReference type="OMA" id="TQRAMGG"/>
<evidence type="ECO:0000313" key="10">
    <source>
        <dbReference type="EMBL" id="VDN07032.1"/>
    </source>
</evidence>
<dbReference type="Gene3D" id="3.40.50.1000">
    <property type="entry name" value="HAD superfamily/HAD-like"/>
    <property type="match status" value="1"/>
</dbReference>
<evidence type="ECO:0000256" key="9">
    <source>
        <dbReference type="ARBA" id="ARBA00023299"/>
    </source>
</evidence>
<dbReference type="PANTHER" id="PTHR43344">
    <property type="entry name" value="PHOSPHOSERINE PHOSPHATASE"/>
    <property type="match status" value="1"/>
</dbReference>
<dbReference type="STRING" id="103827.A0A0N5D8I0"/>
<reference evidence="12" key="1">
    <citation type="submission" date="2017-02" db="UniProtKB">
        <authorList>
            <consortium name="WormBaseParasite"/>
        </authorList>
    </citation>
    <scope>IDENTIFICATION</scope>
</reference>
<dbReference type="EMBL" id="UYYF01004790">
    <property type="protein sequence ID" value="VDN07032.1"/>
    <property type="molecule type" value="Genomic_DNA"/>
</dbReference>
<keyword evidence="11" id="KW-1185">Reference proteome</keyword>
<dbReference type="GO" id="GO:0005737">
    <property type="term" value="C:cytoplasm"/>
    <property type="evidence" value="ECO:0007669"/>
    <property type="project" value="TreeGrafter"/>
</dbReference>
<keyword evidence="8" id="KW-0460">Magnesium</keyword>
<evidence type="ECO:0000256" key="4">
    <source>
        <dbReference type="ARBA" id="ARBA00015196"/>
    </source>
</evidence>
<dbReference type="PANTHER" id="PTHR43344:SF2">
    <property type="entry name" value="PHOSPHOSERINE PHOSPHATASE"/>
    <property type="match status" value="1"/>
</dbReference>
<organism evidence="12">
    <name type="scientific">Thelazia callipaeda</name>
    <name type="common">Oriental eyeworm</name>
    <name type="synonym">Parasitic nematode</name>
    <dbReference type="NCBI Taxonomy" id="103827"/>
    <lineage>
        <taxon>Eukaryota</taxon>
        <taxon>Metazoa</taxon>
        <taxon>Ecdysozoa</taxon>
        <taxon>Nematoda</taxon>
        <taxon>Chromadorea</taxon>
        <taxon>Rhabditida</taxon>
        <taxon>Spirurina</taxon>
        <taxon>Spiruromorpha</taxon>
        <taxon>Thelazioidea</taxon>
        <taxon>Thelaziidae</taxon>
        <taxon>Thelazia</taxon>
    </lineage>
</organism>
<dbReference type="InterPro" id="IPR050582">
    <property type="entry name" value="HAD-like_SerB"/>
</dbReference>
<gene>
    <name evidence="10" type="ORF">TCLT_LOCUS9402</name>
</gene>
<evidence type="ECO:0000313" key="11">
    <source>
        <dbReference type="Proteomes" id="UP000276776"/>
    </source>
</evidence>
<dbReference type="WBParaSite" id="TCLT_0000941301-mRNA-1">
    <property type="protein sequence ID" value="TCLT_0000941301-mRNA-1"/>
    <property type="gene ID" value="TCLT_0000941301"/>
</dbReference>
<dbReference type="GO" id="GO:0006564">
    <property type="term" value="P:L-serine biosynthetic process"/>
    <property type="evidence" value="ECO:0007669"/>
    <property type="project" value="UniProtKB-KW"/>
</dbReference>
<keyword evidence="5" id="KW-0028">Amino-acid biosynthesis</keyword>
<dbReference type="InterPro" id="IPR036412">
    <property type="entry name" value="HAD-like_sf"/>
</dbReference>
<evidence type="ECO:0000256" key="7">
    <source>
        <dbReference type="ARBA" id="ARBA00022801"/>
    </source>
</evidence>
<evidence type="ECO:0000256" key="8">
    <source>
        <dbReference type="ARBA" id="ARBA00022842"/>
    </source>
</evidence>
<comment type="pathway">
    <text evidence="2">Amino-acid biosynthesis; L-serine biosynthesis; L-serine from 3-phospho-D-glycerate: step 3/3.</text>
</comment>
<evidence type="ECO:0000256" key="2">
    <source>
        <dbReference type="ARBA" id="ARBA00005135"/>
    </source>
</evidence>
<reference evidence="10 11" key="2">
    <citation type="submission" date="2018-11" db="EMBL/GenBank/DDBJ databases">
        <authorList>
            <consortium name="Pathogen Informatics"/>
        </authorList>
    </citation>
    <scope>NUCLEOTIDE SEQUENCE [LARGE SCALE GENOMIC DNA]</scope>
</reference>
<dbReference type="SUPFAM" id="SSF56784">
    <property type="entry name" value="HAD-like"/>
    <property type="match status" value="1"/>
</dbReference>
<dbReference type="Proteomes" id="UP000276776">
    <property type="component" value="Unassembled WGS sequence"/>
</dbReference>